<dbReference type="Proteomes" id="UP000299102">
    <property type="component" value="Unassembled WGS sequence"/>
</dbReference>
<gene>
    <name evidence="1" type="ORF">EVAR_95435_1</name>
</gene>
<evidence type="ECO:0000313" key="2">
    <source>
        <dbReference type="Proteomes" id="UP000299102"/>
    </source>
</evidence>
<keyword evidence="2" id="KW-1185">Reference proteome</keyword>
<organism evidence="1 2">
    <name type="scientific">Eumeta variegata</name>
    <name type="common">Bagworm moth</name>
    <name type="synonym">Eumeta japonica</name>
    <dbReference type="NCBI Taxonomy" id="151549"/>
    <lineage>
        <taxon>Eukaryota</taxon>
        <taxon>Metazoa</taxon>
        <taxon>Ecdysozoa</taxon>
        <taxon>Arthropoda</taxon>
        <taxon>Hexapoda</taxon>
        <taxon>Insecta</taxon>
        <taxon>Pterygota</taxon>
        <taxon>Neoptera</taxon>
        <taxon>Endopterygota</taxon>
        <taxon>Lepidoptera</taxon>
        <taxon>Glossata</taxon>
        <taxon>Ditrysia</taxon>
        <taxon>Tineoidea</taxon>
        <taxon>Psychidae</taxon>
        <taxon>Oiketicinae</taxon>
        <taxon>Eumeta</taxon>
    </lineage>
</organism>
<name>A0A4C1VIW0_EUMVA</name>
<evidence type="ECO:0000313" key="1">
    <source>
        <dbReference type="EMBL" id="GBP38533.1"/>
    </source>
</evidence>
<accession>A0A4C1VIW0</accession>
<protein>
    <submittedName>
        <fullName evidence="1">Uncharacterized protein</fullName>
    </submittedName>
</protein>
<sequence length="186" mass="20691">MSALNQSIDNSTSLLGLHGTGECHAARARVSDLISSNLRNVDFTGACADNTNLAPPRPEIVWDANREVFDRCSCTPVTRNPLYDYFSHGVNKCLNLIAQSADNQSGNYRSVRADINYNTPVVLIYPLNPETHKRRSVDKRKKEKDNIEDEVKLVTKALENKIRHANETMGASNLADSYSSARQRLG</sequence>
<proteinExistence type="predicted"/>
<comment type="caution">
    <text evidence="1">The sequence shown here is derived from an EMBL/GenBank/DDBJ whole genome shotgun (WGS) entry which is preliminary data.</text>
</comment>
<dbReference type="AlphaFoldDB" id="A0A4C1VIW0"/>
<dbReference type="EMBL" id="BGZK01000350">
    <property type="protein sequence ID" value="GBP38533.1"/>
    <property type="molecule type" value="Genomic_DNA"/>
</dbReference>
<reference evidence="1 2" key="1">
    <citation type="journal article" date="2019" name="Commun. Biol.">
        <title>The bagworm genome reveals a unique fibroin gene that provides high tensile strength.</title>
        <authorList>
            <person name="Kono N."/>
            <person name="Nakamura H."/>
            <person name="Ohtoshi R."/>
            <person name="Tomita M."/>
            <person name="Numata K."/>
            <person name="Arakawa K."/>
        </authorList>
    </citation>
    <scope>NUCLEOTIDE SEQUENCE [LARGE SCALE GENOMIC DNA]</scope>
</reference>